<feature type="compositionally biased region" description="Pro residues" evidence="1">
    <location>
        <begin position="25"/>
        <end position="37"/>
    </location>
</feature>
<dbReference type="Proteomes" id="UP000320762">
    <property type="component" value="Unassembled WGS sequence"/>
</dbReference>
<dbReference type="AlphaFoldDB" id="A0A550BXB3"/>
<sequence length="156" mass="16941">MATEVCVYAPRPCAAVAVAVTAAPAPAPYPRPRPRSPFPRGKPSRGLIRYPSPPTDVTTCVDQRCATHTLSAAVATAAAGPVRVAQPPAPIPRPARRALYWARPLDISPQHTPTSLEQRRACAFPHPRRSARTHAAPRRPPARFQHDELLGELVCW</sequence>
<evidence type="ECO:0000256" key="1">
    <source>
        <dbReference type="SAM" id="MobiDB-lite"/>
    </source>
</evidence>
<gene>
    <name evidence="2" type="ORF">BD626DRAFT_574759</name>
</gene>
<dbReference type="EMBL" id="VDMD01000051">
    <property type="protein sequence ID" value="TRM57184.1"/>
    <property type="molecule type" value="Genomic_DNA"/>
</dbReference>
<reference evidence="2 3" key="1">
    <citation type="journal article" date="2019" name="New Phytol.">
        <title>Comparative genomics reveals unique wood-decay strategies and fruiting body development in the Schizophyllaceae.</title>
        <authorList>
            <person name="Almasi E."/>
            <person name="Sahu N."/>
            <person name="Krizsan K."/>
            <person name="Balint B."/>
            <person name="Kovacs G.M."/>
            <person name="Kiss B."/>
            <person name="Cseklye J."/>
            <person name="Drula E."/>
            <person name="Henrissat B."/>
            <person name="Nagy I."/>
            <person name="Chovatia M."/>
            <person name="Adam C."/>
            <person name="LaButti K."/>
            <person name="Lipzen A."/>
            <person name="Riley R."/>
            <person name="Grigoriev I.V."/>
            <person name="Nagy L.G."/>
        </authorList>
    </citation>
    <scope>NUCLEOTIDE SEQUENCE [LARGE SCALE GENOMIC DNA]</scope>
    <source>
        <strain evidence="2 3">NL-1724</strain>
    </source>
</reference>
<accession>A0A550BXB3</accession>
<evidence type="ECO:0000313" key="3">
    <source>
        <dbReference type="Proteomes" id="UP000320762"/>
    </source>
</evidence>
<keyword evidence="3" id="KW-1185">Reference proteome</keyword>
<organism evidence="2 3">
    <name type="scientific">Schizophyllum amplum</name>
    <dbReference type="NCBI Taxonomy" id="97359"/>
    <lineage>
        <taxon>Eukaryota</taxon>
        <taxon>Fungi</taxon>
        <taxon>Dikarya</taxon>
        <taxon>Basidiomycota</taxon>
        <taxon>Agaricomycotina</taxon>
        <taxon>Agaricomycetes</taxon>
        <taxon>Agaricomycetidae</taxon>
        <taxon>Agaricales</taxon>
        <taxon>Schizophyllaceae</taxon>
        <taxon>Schizophyllum</taxon>
    </lineage>
</organism>
<feature type="region of interest" description="Disordered" evidence="1">
    <location>
        <begin position="25"/>
        <end position="55"/>
    </location>
</feature>
<name>A0A550BXB3_9AGAR</name>
<comment type="caution">
    <text evidence="2">The sequence shown here is derived from an EMBL/GenBank/DDBJ whole genome shotgun (WGS) entry which is preliminary data.</text>
</comment>
<evidence type="ECO:0000313" key="2">
    <source>
        <dbReference type="EMBL" id="TRM57184.1"/>
    </source>
</evidence>
<protein>
    <submittedName>
        <fullName evidence="2">Uncharacterized protein</fullName>
    </submittedName>
</protein>
<proteinExistence type="predicted"/>